<accession>A0A813Z9E1</accession>
<dbReference type="Proteomes" id="UP000663829">
    <property type="component" value="Unassembled WGS sequence"/>
</dbReference>
<feature type="transmembrane region" description="Helical" evidence="9">
    <location>
        <begin position="214"/>
        <end position="235"/>
    </location>
</feature>
<keyword evidence="6" id="KW-0378">Hydrolase</keyword>
<dbReference type="InterPro" id="IPR035952">
    <property type="entry name" value="Rhomboid-like_sf"/>
</dbReference>
<dbReference type="SUPFAM" id="SSF144091">
    <property type="entry name" value="Rhomboid-like"/>
    <property type="match status" value="1"/>
</dbReference>
<feature type="domain" description="Peptidase S54 rhomboid" evidence="10">
    <location>
        <begin position="176"/>
        <end position="313"/>
    </location>
</feature>
<evidence type="ECO:0000259" key="10">
    <source>
        <dbReference type="Pfam" id="PF01694"/>
    </source>
</evidence>
<organism evidence="11 13">
    <name type="scientific">Didymodactylos carnosus</name>
    <dbReference type="NCBI Taxonomy" id="1234261"/>
    <lineage>
        <taxon>Eukaryota</taxon>
        <taxon>Metazoa</taxon>
        <taxon>Spiralia</taxon>
        <taxon>Gnathifera</taxon>
        <taxon>Rotifera</taxon>
        <taxon>Eurotatoria</taxon>
        <taxon>Bdelloidea</taxon>
        <taxon>Philodinida</taxon>
        <taxon>Philodinidae</taxon>
        <taxon>Didymodactylos</taxon>
    </lineage>
</organism>
<protein>
    <recommendedName>
        <fullName evidence="4">rhomboid protease</fullName>
        <ecNumber evidence="4">3.4.21.105</ecNumber>
    </recommendedName>
</protein>
<dbReference type="FunFam" id="1.20.1540.10:FF:000012">
    <property type="entry name" value="Rhomboid family protein"/>
    <property type="match status" value="1"/>
</dbReference>
<dbReference type="GO" id="GO:0006465">
    <property type="term" value="P:signal peptide processing"/>
    <property type="evidence" value="ECO:0007669"/>
    <property type="project" value="TreeGrafter"/>
</dbReference>
<keyword evidence="8 9" id="KW-0472">Membrane</keyword>
<dbReference type="AlphaFoldDB" id="A0A813Z9E1"/>
<dbReference type="Proteomes" id="UP000681722">
    <property type="component" value="Unassembled WGS sequence"/>
</dbReference>
<keyword evidence="5 9" id="KW-0812">Transmembrane</keyword>
<feature type="transmembrane region" description="Helical" evidence="9">
    <location>
        <begin position="241"/>
        <end position="260"/>
    </location>
</feature>
<evidence type="ECO:0000256" key="1">
    <source>
        <dbReference type="ARBA" id="ARBA00000156"/>
    </source>
</evidence>
<dbReference type="PANTHER" id="PTHR43731">
    <property type="entry name" value="RHOMBOID PROTEASE"/>
    <property type="match status" value="1"/>
</dbReference>
<evidence type="ECO:0000256" key="7">
    <source>
        <dbReference type="ARBA" id="ARBA00022989"/>
    </source>
</evidence>
<dbReference type="Gene3D" id="1.20.1540.10">
    <property type="entry name" value="Rhomboid-like"/>
    <property type="match status" value="1"/>
</dbReference>
<evidence type="ECO:0000256" key="3">
    <source>
        <dbReference type="ARBA" id="ARBA00009045"/>
    </source>
</evidence>
<keyword evidence="13" id="KW-1185">Reference proteome</keyword>
<comment type="subcellular location">
    <subcellularLocation>
        <location evidence="2">Membrane</location>
        <topology evidence="2">Multi-pass membrane protein</topology>
    </subcellularLocation>
</comment>
<evidence type="ECO:0000256" key="9">
    <source>
        <dbReference type="SAM" id="Phobius"/>
    </source>
</evidence>
<dbReference type="GO" id="GO:0004252">
    <property type="term" value="F:serine-type endopeptidase activity"/>
    <property type="evidence" value="ECO:0007669"/>
    <property type="project" value="InterPro"/>
</dbReference>
<dbReference type="GO" id="GO:0016020">
    <property type="term" value="C:membrane"/>
    <property type="evidence" value="ECO:0007669"/>
    <property type="project" value="UniProtKB-SubCell"/>
</dbReference>
<reference evidence="11" key="1">
    <citation type="submission" date="2021-02" db="EMBL/GenBank/DDBJ databases">
        <authorList>
            <person name="Nowell W R."/>
        </authorList>
    </citation>
    <scope>NUCLEOTIDE SEQUENCE</scope>
</reference>
<evidence type="ECO:0000313" key="11">
    <source>
        <dbReference type="EMBL" id="CAF0895310.1"/>
    </source>
</evidence>
<dbReference type="InterPro" id="IPR022764">
    <property type="entry name" value="Peptidase_S54_rhomboid_dom"/>
</dbReference>
<evidence type="ECO:0000256" key="5">
    <source>
        <dbReference type="ARBA" id="ARBA00022692"/>
    </source>
</evidence>
<comment type="caution">
    <text evidence="11">The sequence shown here is derived from an EMBL/GenBank/DDBJ whole genome shotgun (WGS) entry which is preliminary data.</text>
</comment>
<dbReference type="OrthoDB" id="10260614at2759"/>
<comment type="catalytic activity">
    <reaction evidence="1">
        <text>Cleaves type-1 transmembrane domains using a catalytic dyad composed of serine and histidine that are contributed by different transmembrane domains.</text>
        <dbReference type="EC" id="3.4.21.105"/>
    </reaction>
</comment>
<evidence type="ECO:0000313" key="13">
    <source>
        <dbReference type="Proteomes" id="UP000663829"/>
    </source>
</evidence>
<evidence type="ECO:0000313" key="12">
    <source>
        <dbReference type="EMBL" id="CAF3678776.1"/>
    </source>
</evidence>
<evidence type="ECO:0000256" key="8">
    <source>
        <dbReference type="ARBA" id="ARBA00023136"/>
    </source>
</evidence>
<dbReference type="PANTHER" id="PTHR43731:SF14">
    <property type="entry name" value="PRESENILIN-ASSOCIATED RHOMBOID-LIKE PROTEIN, MITOCHONDRIAL"/>
    <property type="match status" value="1"/>
</dbReference>
<evidence type="ECO:0000256" key="2">
    <source>
        <dbReference type="ARBA" id="ARBA00004141"/>
    </source>
</evidence>
<feature type="transmembrane region" description="Helical" evidence="9">
    <location>
        <begin position="79"/>
        <end position="98"/>
    </location>
</feature>
<evidence type="ECO:0000256" key="4">
    <source>
        <dbReference type="ARBA" id="ARBA00013039"/>
    </source>
</evidence>
<dbReference type="EMBL" id="CAJOBC010001444">
    <property type="protein sequence ID" value="CAF3678776.1"/>
    <property type="molecule type" value="Genomic_DNA"/>
</dbReference>
<feature type="transmembrane region" description="Helical" evidence="9">
    <location>
        <begin position="267"/>
        <end position="287"/>
    </location>
</feature>
<comment type="similarity">
    <text evidence="3">Belongs to the peptidase S54 family.</text>
</comment>
<dbReference type="EMBL" id="CAJNOQ010001444">
    <property type="protein sequence ID" value="CAF0895310.1"/>
    <property type="molecule type" value="Genomic_DNA"/>
</dbReference>
<feature type="transmembrane region" description="Helical" evidence="9">
    <location>
        <begin position="174"/>
        <end position="193"/>
    </location>
</feature>
<dbReference type="Pfam" id="PF01694">
    <property type="entry name" value="Rhomboid"/>
    <property type="match status" value="1"/>
</dbReference>
<name>A0A813Z9E1_9BILA</name>
<gene>
    <name evidence="11" type="ORF">GPM918_LOCUS8343</name>
    <name evidence="12" type="ORF">SRO942_LOCUS8343</name>
</gene>
<keyword evidence="7 9" id="KW-1133">Transmembrane helix</keyword>
<dbReference type="EC" id="3.4.21.105" evidence="4"/>
<sequence>MWVSWTVLLRPHFHLRIPSSSATKSPVLLLIQKFRTQSSPISKTLNRQRRTIKDLDQTKVVKVEQTQEKHLFRLLIKPTLFTVGFVGCSYVTCALWQYESKRRQIRKVKDNWLKKTIDRHSSSMFGNIWRDIPESKRLVGKIIALNVIVFLLWRRKSLEPFLLKYFTSSPFKPYLSSMILSTFSHYNAFHLFCNMYVLWSFSEPVVHLFGKEQFVATFLSGGIISTLASYVFKIVTKTPNISLGASGSLMTVLGAVCMQFPTAQLSIIFLPFFTFSAQSALMGMISLDVVGTVLRWKFLDHAAHLGGVLYGVYV</sequence>
<proteinExistence type="inferred from homology"/>
<dbReference type="InterPro" id="IPR050925">
    <property type="entry name" value="Rhomboid_protease_S54"/>
</dbReference>
<evidence type="ECO:0000256" key="6">
    <source>
        <dbReference type="ARBA" id="ARBA00022801"/>
    </source>
</evidence>